<evidence type="ECO:0000259" key="1">
    <source>
        <dbReference type="PROSITE" id="PS51742"/>
    </source>
</evidence>
<dbReference type="EMBL" id="JPOS01000038">
    <property type="protein sequence ID" value="KGE87355.1"/>
    <property type="molecule type" value="Genomic_DNA"/>
</dbReference>
<reference evidence="2 3" key="1">
    <citation type="journal article" date="2014" name="Int. J. Syst. Evol. Microbiol.">
        <title>Phaeodactylibacter xiamenensis gen. nov., sp. nov., a member of the family Saprospiraceae isolated from the marine alga Phaeodactylum tricornutum.</title>
        <authorList>
            <person name="Chen Z.Jr."/>
            <person name="Lei X."/>
            <person name="Lai Q."/>
            <person name="Li Y."/>
            <person name="Zhang B."/>
            <person name="Zhang J."/>
            <person name="Zhang H."/>
            <person name="Yang L."/>
            <person name="Zheng W."/>
            <person name="Tian Y."/>
            <person name="Yu Z."/>
            <person name="Xu H.Jr."/>
            <person name="Zheng T."/>
        </authorList>
    </citation>
    <scope>NUCLEOTIDE SEQUENCE [LARGE SCALE GENOMIC DNA]</scope>
    <source>
        <strain evidence="2 3">KD52</strain>
    </source>
</reference>
<evidence type="ECO:0000313" key="3">
    <source>
        <dbReference type="Proteomes" id="UP000029736"/>
    </source>
</evidence>
<comment type="caution">
    <text evidence="2">The sequence shown here is derived from an EMBL/GenBank/DDBJ whole genome shotgun (WGS) entry which is preliminary data.</text>
</comment>
<organism evidence="2 3">
    <name type="scientific">Phaeodactylibacter xiamenensis</name>
    <dbReference type="NCBI Taxonomy" id="1524460"/>
    <lineage>
        <taxon>Bacteria</taxon>
        <taxon>Pseudomonadati</taxon>
        <taxon>Bacteroidota</taxon>
        <taxon>Saprospiria</taxon>
        <taxon>Saprospirales</taxon>
        <taxon>Haliscomenobacteraceae</taxon>
        <taxon>Phaeodactylibacter</taxon>
    </lineage>
</organism>
<keyword evidence="3" id="KW-1185">Reference proteome</keyword>
<dbReference type="CDD" id="cd11378">
    <property type="entry name" value="DUF296"/>
    <property type="match status" value="1"/>
</dbReference>
<dbReference type="InterPro" id="IPR005175">
    <property type="entry name" value="PPC_dom"/>
</dbReference>
<dbReference type="PROSITE" id="PS51257">
    <property type="entry name" value="PROKAR_LIPOPROTEIN"/>
    <property type="match status" value="1"/>
</dbReference>
<feature type="domain" description="PPC" evidence="1">
    <location>
        <begin position="44"/>
        <end position="175"/>
    </location>
</feature>
<accession>A0A098S5I9</accession>
<dbReference type="Gene3D" id="3.30.1330.80">
    <property type="entry name" value="Hypothetical protein, similar to alpha- acetolactate decarboxylase, domain 2"/>
    <property type="match status" value="1"/>
</dbReference>
<dbReference type="PROSITE" id="PS51742">
    <property type="entry name" value="PPC"/>
    <property type="match status" value="1"/>
</dbReference>
<dbReference type="SUPFAM" id="SSF117856">
    <property type="entry name" value="AF0104/ALDC/Ptd012-like"/>
    <property type="match status" value="1"/>
</dbReference>
<gene>
    <name evidence="2" type="ORF">IX84_15680</name>
</gene>
<dbReference type="PANTHER" id="PTHR34988">
    <property type="entry name" value="PROTEIN, PUTATIVE-RELATED"/>
    <property type="match status" value="1"/>
</dbReference>
<dbReference type="Pfam" id="PF03479">
    <property type="entry name" value="PCC"/>
    <property type="match status" value="1"/>
</dbReference>
<name>A0A098S5I9_9BACT</name>
<dbReference type="STRING" id="1524460.IX84_15680"/>
<evidence type="ECO:0000313" key="2">
    <source>
        <dbReference type="EMBL" id="KGE87355.1"/>
    </source>
</evidence>
<proteinExistence type="predicted"/>
<dbReference type="Proteomes" id="UP000029736">
    <property type="component" value="Unassembled WGS sequence"/>
</dbReference>
<dbReference type="AlphaFoldDB" id="A0A098S5I9"/>
<protein>
    <recommendedName>
        <fullName evidence="1">PPC domain-containing protein</fullName>
    </recommendedName>
</protein>
<sequence length="180" mass="19776">MGKALRVLREQLQQYLQLVMLFGLLWLSACQQPATASPPVHAEINSMQYAAFRLKPGTDLKTALQQWVDSNDVDAAVILSAVGSLTDYAIRFANQPEASVGQGHFEITSMTGTLSKNGSHLHLTVADETGHCLGGHLMEGCRIYTTAEIVMGLLPGHEFLRVADDTYGYKELEVKKKEKN</sequence>
<dbReference type="PANTHER" id="PTHR34988:SF1">
    <property type="entry name" value="DNA-BINDING PROTEIN"/>
    <property type="match status" value="1"/>
</dbReference>